<evidence type="ECO:0000313" key="1">
    <source>
        <dbReference type="EMBL" id="KAI9507214.1"/>
    </source>
</evidence>
<sequence length="511" mass="53995">MRPLWSSILFAASLHANWGSLAVHIDLPPRSASSIPDLLARQNGVAGLNDTGISYYLDITLGGRPFTVLIDTGSSDLWVSGTVPNANDTGISATIPYAVGSDSGPVKTADLNIVGYSVPSQAYIEVTPSNLAPDGTGLIGLGPSSGSIVLAAMNTSGSAGDPVIDNVFRQNVSVPNFISFLLNRPNDTFENYTSEFTISEILPSYQNITNQPKLPVSVLESQISFAQHFSVLLDPDGIIGPDGKPIQTTSNTSFGPTHNPNQLQLAIDSGFTEPQFPEYIVDAIYSGIQGAQLVNNSFFHGPVWVFGCDVEVNVTLKFGGLSYPLHPLDLSRQAIDDNGNEFCHATLQAVIPGAYNPTLDGIMGMAILSNMYVLLNYGDFIDGSTSNTSAPYVQLLSTTDPAEAHSAFVAERLGGNDTTGPQNKSNNNNSNNNISGTSTGFFQKNKIPIIIAGVAVVGGAVLVGAVLVARRRKSAYRPLHDPAPGGDLAMQSVAGYNAGARYADPWTTQRS</sequence>
<keyword evidence="1" id="KW-0645">Protease</keyword>
<dbReference type="Proteomes" id="UP001207468">
    <property type="component" value="Unassembled WGS sequence"/>
</dbReference>
<name>A0ACC0U6A6_9AGAM</name>
<reference evidence="1" key="1">
    <citation type="submission" date="2021-03" db="EMBL/GenBank/DDBJ databases">
        <title>Evolutionary priming and transition to the ectomycorrhizal habit in an iconic lineage of mushroom-forming fungi: is preadaptation a requirement?</title>
        <authorList>
            <consortium name="DOE Joint Genome Institute"/>
            <person name="Looney B.P."/>
            <person name="Miyauchi S."/>
            <person name="Morin E."/>
            <person name="Drula E."/>
            <person name="Courty P.E."/>
            <person name="Chicoki N."/>
            <person name="Fauchery L."/>
            <person name="Kohler A."/>
            <person name="Kuo A."/>
            <person name="LaButti K."/>
            <person name="Pangilinan J."/>
            <person name="Lipzen A."/>
            <person name="Riley R."/>
            <person name="Andreopoulos W."/>
            <person name="He G."/>
            <person name="Johnson J."/>
            <person name="Barry K.W."/>
            <person name="Grigoriev I.V."/>
            <person name="Nagy L."/>
            <person name="Hibbett D."/>
            <person name="Henrissat B."/>
            <person name="Matheny P.B."/>
            <person name="Labbe J."/>
            <person name="Martin A.F."/>
        </authorList>
    </citation>
    <scope>NUCLEOTIDE SEQUENCE</scope>
    <source>
        <strain evidence="1">BPL698</strain>
    </source>
</reference>
<gene>
    <name evidence="1" type="ORF">F5148DRAFT_981711</name>
</gene>
<dbReference type="EMBL" id="JAGFNK010000136">
    <property type="protein sequence ID" value="KAI9507214.1"/>
    <property type="molecule type" value="Genomic_DNA"/>
</dbReference>
<proteinExistence type="predicted"/>
<evidence type="ECO:0000313" key="2">
    <source>
        <dbReference type="Proteomes" id="UP001207468"/>
    </source>
</evidence>
<keyword evidence="1" id="KW-0378">Hydrolase</keyword>
<organism evidence="1 2">
    <name type="scientific">Russula earlei</name>
    <dbReference type="NCBI Taxonomy" id="71964"/>
    <lineage>
        <taxon>Eukaryota</taxon>
        <taxon>Fungi</taxon>
        <taxon>Dikarya</taxon>
        <taxon>Basidiomycota</taxon>
        <taxon>Agaricomycotina</taxon>
        <taxon>Agaricomycetes</taxon>
        <taxon>Russulales</taxon>
        <taxon>Russulaceae</taxon>
        <taxon>Russula</taxon>
    </lineage>
</organism>
<protein>
    <submittedName>
        <fullName evidence="1">Acid protease</fullName>
    </submittedName>
</protein>
<comment type="caution">
    <text evidence="1">The sequence shown here is derived from an EMBL/GenBank/DDBJ whole genome shotgun (WGS) entry which is preliminary data.</text>
</comment>
<keyword evidence="2" id="KW-1185">Reference proteome</keyword>
<accession>A0ACC0U6A6</accession>